<dbReference type="GO" id="GO:0004553">
    <property type="term" value="F:hydrolase activity, hydrolyzing O-glycosyl compounds"/>
    <property type="evidence" value="ECO:0007669"/>
    <property type="project" value="InterPro"/>
</dbReference>
<feature type="domain" description="GLMA-like second" evidence="4">
    <location>
        <begin position="472"/>
        <end position="577"/>
    </location>
</feature>
<evidence type="ECO:0000313" key="5">
    <source>
        <dbReference type="EMBL" id="MBC1330640.1"/>
    </source>
</evidence>
<dbReference type="PANTHER" id="PTHR23421">
    <property type="entry name" value="BETA-GALACTOSIDASE RELATED"/>
    <property type="match status" value="1"/>
</dbReference>
<dbReference type="Pfam" id="PF22369">
    <property type="entry name" value="GLMA_2nd"/>
    <property type="match status" value="1"/>
</dbReference>
<evidence type="ECO:0000256" key="2">
    <source>
        <dbReference type="RuleBase" id="RU003679"/>
    </source>
</evidence>
<dbReference type="InterPro" id="IPR054746">
    <property type="entry name" value="GLMA-like_second"/>
</dbReference>
<dbReference type="InterPro" id="IPR031330">
    <property type="entry name" value="Gly_Hdrlase_35_cat"/>
</dbReference>
<reference evidence="5 6" key="1">
    <citation type="submission" date="2020-03" db="EMBL/GenBank/DDBJ databases">
        <title>Soil Listeria distribution.</title>
        <authorList>
            <person name="Liao J."/>
            <person name="Wiedmann M."/>
        </authorList>
    </citation>
    <scope>NUCLEOTIDE SEQUENCE [LARGE SCALE GENOMIC DNA]</scope>
    <source>
        <strain evidence="5 6">FSL L7-1833</strain>
    </source>
</reference>
<comment type="similarity">
    <text evidence="1 2">Belongs to the glycosyl hydrolase 35 family.</text>
</comment>
<dbReference type="SUPFAM" id="SSF51445">
    <property type="entry name" value="(Trans)glycosidases"/>
    <property type="match status" value="1"/>
</dbReference>
<evidence type="ECO:0000256" key="1">
    <source>
        <dbReference type="ARBA" id="ARBA00009809"/>
    </source>
</evidence>
<protein>
    <submittedName>
        <fullName evidence="5">Glycosyl hydrolase</fullName>
    </submittedName>
</protein>
<proteinExistence type="inferred from homology"/>
<dbReference type="Gene3D" id="3.40.50.880">
    <property type="match status" value="1"/>
</dbReference>
<keyword evidence="5" id="KW-0378">Hydrolase</keyword>
<name>A0A7X0TK36_9LIST</name>
<dbReference type="Pfam" id="PF01301">
    <property type="entry name" value="Glyco_hydro_35"/>
    <property type="match status" value="1"/>
</dbReference>
<dbReference type="EMBL" id="JAAROL010000001">
    <property type="protein sequence ID" value="MBC1330640.1"/>
    <property type="molecule type" value="Genomic_DNA"/>
</dbReference>
<gene>
    <name evidence="5" type="ORF">HB759_01635</name>
</gene>
<dbReference type="RefSeq" id="WP_185372546.1">
    <property type="nucleotide sequence ID" value="NZ_JAARNB010000001.1"/>
</dbReference>
<sequence length="798" mass="89612">MIELVERQIRIDGKAVLVMCGEIHYFRLAREDWEDRIIKLKEAGCNAVASYIPWICHEPVQGQVDLTGKTRSELDLGAFIDLCASYELYFFARPGPFIMAEMKNEGIPYWVYEAFPEAIPVGWDGAEPTTPTLDYLAPRFLEAAKNWYREVSKILTSRTYPNGGNVMALQLDNEIGMLSWVSNTPDLTDNLLADFANWLAKKDTADYPFQTTDIAQNPALIRSPKDDYVAKLHQDLGYYMRDRFRKYVETLRNYAEDFGVTGIPFVVNIHGTGGGRGYTFPIGISQLYESYTQQAGYLPGSDIYFGDFTMENFQDLYLINAFMTATNREEQPISSVEFNCGDGNFGDNLGGRYDVSAADLKARLCIAQGNRLINYYLMAGGRNYEMAENPPRQDGNNRIAITGERHGFAAPISPEGDLNYTYPRMAESIQTIMGLSDKLAAMNEEHDALHFAFIPDYYMTEYSYPNSVMAQAIKHNIEANRASGNWDIVAKSLLLKNYRFSAIDIQNNTFDAKQHPVIALPCARYLARDIQECLVTYLKNGGGLFIYGELPLYDMEGRKCQILMDSLGVTYKTTKNDSGYGLSIIGENWCTDKPEIRTHHAQLFDVKAGTAILKEKQGNGYCGIEATVGKGRAIAVTTAYRGDIDFIEAAFTRLGANPKLKHDYPHHGIVITTTTNSKNERFVHILNLDGIEKQFRLTENEAVIFGGNKITLGAKSGLILPLQMQLAQVHILYSTAEIICYVEKEMVLRLLKPGAVVALQTHLSITESPEYTITRKGDTISVYIKKASGELKINFYQT</sequence>
<comment type="caution">
    <text evidence="5">The sequence shown here is derived from an EMBL/GenBank/DDBJ whole genome shotgun (WGS) entry which is preliminary data.</text>
</comment>
<evidence type="ECO:0000259" key="3">
    <source>
        <dbReference type="Pfam" id="PF01301"/>
    </source>
</evidence>
<dbReference type="AlphaFoldDB" id="A0A7X0TK36"/>
<dbReference type="GO" id="GO:0005975">
    <property type="term" value="P:carbohydrate metabolic process"/>
    <property type="evidence" value="ECO:0007669"/>
    <property type="project" value="InterPro"/>
</dbReference>
<dbReference type="Gene3D" id="3.20.20.80">
    <property type="entry name" value="Glycosidases"/>
    <property type="match status" value="1"/>
</dbReference>
<accession>A0A7X0TK36</accession>
<evidence type="ECO:0000313" key="6">
    <source>
        <dbReference type="Proteomes" id="UP000532866"/>
    </source>
</evidence>
<organism evidence="5 6">
    <name type="scientific">Listeria booriae</name>
    <dbReference type="NCBI Taxonomy" id="1552123"/>
    <lineage>
        <taxon>Bacteria</taxon>
        <taxon>Bacillati</taxon>
        <taxon>Bacillota</taxon>
        <taxon>Bacilli</taxon>
        <taxon>Bacillales</taxon>
        <taxon>Listeriaceae</taxon>
        <taxon>Listeria</taxon>
    </lineage>
</organism>
<dbReference type="Proteomes" id="UP000532866">
    <property type="component" value="Unassembled WGS sequence"/>
</dbReference>
<dbReference type="InterPro" id="IPR017853">
    <property type="entry name" value="GH"/>
</dbReference>
<feature type="domain" description="Glycoside hydrolase 35 catalytic" evidence="3">
    <location>
        <begin position="9"/>
        <end position="196"/>
    </location>
</feature>
<dbReference type="InterPro" id="IPR029062">
    <property type="entry name" value="Class_I_gatase-like"/>
</dbReference>
<evidence type="ECO:0000259" key="4">
    <source>
        <dbReference type="Pfam" id="PF22369"/>
    </source>
</evidence>
<dbReference type="InterPro" id="IPR001944">
    <property type="entry name" value="Glycoside_Hdrlase_35"/>
</dbReference>